<dbReference type="Proteomes" id="UP000037395">
    <property type="component" value="Unassembled WGS sequence"/>
</dbReference>
<protein>
    <recommendedName>
        <fullName evidence="1">DUF5753 domain-containing protein</fullName>
    </recommendedName>
</protein>
<sequence length="197" mass="22269">MQEEWEVGLSDFPLLSFSRAAVSPRSRFLEMADDLLNAGGLLRLIADDVMKAKVRMSERHPAFSKAFTSEEAKALEVHEYSMFAIPGLLQTASHARALYEVRRPWLSTEQIDKWVAARLGRQEILAKWPMSSISWVVDESVLRRPLGGWDTHQEQLRHLLKVAEIRGLELQIMPLAKEQNAGMGGPFTLLTPPGRHV</sequence>
<dbReference type="EMBL" id="JPRF03000054">
    <property type="protein sequence ID" value="OEV34047.1"/>
    <property type="molecule type" value="Genomic_DNA"/>
</dbReference>
<accession>A0A1E7N026</accession>
<reference evidence="2" key="1">
    <citation type="journal article" date="2014" name="Int. J. Syst. Evol. Microbiol.">
        <title>Complete genome sequence of Corynebacterium casei LMG S-19264T (=DSM 44701T), isolated from a smear-ripened cheese.</title>
        <authorList>
            <consortium name="US DOE Joint Genome Institute (JGI-PGF)"/>
            <person name="Walter F."/>
            <person name="Albersmeier A."/>
            <person name="Kalinowski J."/>
            <person name="Ruckert C."/>
        </authorList>
    </citation>
    <scope>NUCLEOTIDE SEQUENCE</scope>
    <source>
        <strain evidence="2">JCM 4434</strain>
    </source>
</reference>
<name>A0A1E7N026_KITAU</name>
<gene>
    <name evidence="2" type="ORF">GCM10010502_25610</name>
    <name evidence="3" type="ORF">HS99_0011435</name>
</gene>
<proteinExistence type="predicted"/>
<feature type="domain" description="DUF5753" evidence="1">
    <location>
        <begin position="66"/>
        <end position="194"/>
    </location>
</feature>
<accession>A0A8H9HRA0</accession>
<organism evidence="3 4">
    <name type="scientific">Kitasatospora aureofaciens</name>
    <name type="common">Streptomyces aureofaciens</name>
    <dbReference type="NCBI Taxonomy" id="1894"/>
    <lineage>
        <taxon>Bacteria</taxon>
        <taxon>Bacillati</taxon>
        <taxon>Actinomycetota</taxon>
        <taxon>Actinomycetes</taxon>
        <taxon>Kitasatosporales</taxon>
        <taxon>Streptomycetaceae</taxon>
        <taxon>Kitasatospora</taxon>
    </lineage>
</organism>
<reference evidence="3 4" key="2">
    <citation type="submission" date="2014-07" db="EMBL/GenBank/DDBJ databases">
        <authorList>
            <person name="Zhang J.E."/>
            <person name="Yang H."/>
            <person name="Guo J."/>
            <person name="Deng Z."/>
            <person name="Luo H."/>
            <person name="Luo M."/>
            <person name="Zhao B."/>
        </authorList>
    </citation>
    <scope>NUCLEOTIDE SEQUENCE [LARGE SCALE GENOMIC DNA]</scope>
    <source>
        <strain evidence="3">ATCC 10762</strain>
        <strain evidence="4">ATCC 10762 / DSM 40127 / CCM 3239 / JCM 4008 / LMG 5968 / NBRC 12843 / NCIMB 8234 / A-377</strain>
    </source>
</reference>
<evidence type="ECO:0000313" key="2">
    <source>
        <dbReference type="EMBL" id="GGU72881.1"/>
    </source>
</evidence>
<evidence type="ECO:0000313" key="3">
    <source>
        <dbReference type="EMBL" id="OEV34047.1"/>
    </source>
</evidence>
<reference evidence="4" key="4">
    <citation type="submission" date="2016-08" db="EMBL/GenBank/DDBJ databases">
        <title>Sequencing, assembly and comparative genomics of S. aureofaciens ATCC 10762.</title>
        <authorList>
            <person name="Gradnigo J.S."/>
            <person name="Johnson N."/>
            <person name="Somerville G.A."/>
        </authorList>
    </citation>
    <scope>NUCLEOTIDE SEQUENCE [LARGE SCALE GENOMIC DNA]</scope>
    <source>
        <strain evidence="4">ATCC 10762 / DSM 40127 / CCM 3239 / JCM 4008 / LMG 5968 / NBRC 12843 / NCIMB 8234 / A-377</strain>
    </source>
</reference>
<dbReference type="AlphaFoldDB" id="A0A1E7N026"/>
<comment type="caution">
    <text evidence="3">The sequence shown here is derived from an EMBL/GenBank/DDBJ whole genome shotgun (WGS) entry which is preliminary data.</text>
</comment>
<keyword evidence="4" id="KW-1185">Reference proteome</keyword>
<dbReference type="KEGG" id="kau:B6264_02285"/>
<reference evidence="2" key="5">
    <citation type="submission" date="2020-09" db="EMBL/GenBank/DDBJ databases">
        <authorList>
            <person name="Sun Q."/>
            <person name="Ohkuma M."/>
        </authorList>
    </citation>
    <scope>NUCLEOTIDE SEQUENCE</scope>
    <source>
        <strain evidence="2">JCM 4434</strain>
    </source>
</reference>
<dbReference type="Pfam" id="PF19054">
    <property type="entry name" value="DUF5753"/>
    <property type="match status" value="1"/>
</dbReference>
<evidence type="ECO:0000313" key="4">
    <source>
        <dbReference type="Proteomes" id="UP000037395"/>
    </source>
</evidence>
<dbReference type="Proteomes" id="UP000610124">
    <property type="component" value="Unassembled WGS sequence"/>
</dbReference>
<evidence type="ECO:0000259" key="1">
    <source>
        <dbReference type="Pfam" id="PF19054"/>
    </source>
</evidence>
<reference evidence="3" key="3">
    <citation type="submission" date="2016-08" db="EMBL/GenBank/DDBJ databases">
        <title>Sequencing, Assembly and Comparative Genomics of S. aureofaciens ATCC 10762.</title>
        <authorList>
            <person name="Gradnigo J.S."/>
            <person name="Johnson N."/>
            <person name="Somerville G.A."/>
        </authorList>
    </citation>
    <scope>NUCLEOTIDE SEQUENCE [LARGE SCALE GENOMIC DNA]</scope>
    <source>
        <strain evidence="3">ATCC 10762</strain>
    </source>
</reference>
<dbReference type="InterPro" id="IPR043917">
    <property type="entry name" value="DUF5753"/>
</dbReference>
<dbReference type="EMBL" id="BMUB01000005">
    <property type="protein sequence ID" value="GGU72881.1"/>
    <property type="molecule type" value="Genomic_DNA"/>
</dbReference>